<keyword evidence="5" id="KW-0547">Nucleotide-binding</keyword>
<keyword evidence="8" id="KW-1185">Reference proteome</keyword>
<dbReference type="EMBL" id="FOLE01000004">
    <property type="protein sequence ID" value="SFC27977.1"/>
    <property type="molecule type" value="Genomic_DNA"/>
</dbReference>
<dbReference type="InterPro" id="IPR036188">
    <property type="entry name" value="FAD/NAD-bd_sf"/>
</dbReference>
<dbReference type="Proteomes" id="UP000199514">
    <property type="component" value="Unassembled WGS sequence"/>
</dbReference>
<comment type="function">
    <text evidence="5">An FAD-requiring monooxygenase active on some tetracycline antibiotic derivatives, which leads to their inactivation. Hydroxylates carbon 11a of tetracycline and some analogs.</text>
</comment>
<evidence type="ECO:0000313" key="8">
    <source>
        <dbReference type="Proteomes" id="UP000199514"/>
    </source>
</evidence>
<dbReference type="SUPFAM" id="SSF51905">
    <property type="entry name" value="FAD/NAD(P)-binding domain"/>
    <property type="match status" value="1"/>
</dbReference>
<comment type="cofactor">
    <cofactor evidence="5">
        <name>FAD</name>
        <dbReference type="ChEBI" id="CHEBI:57692"/>
    </cofactor>
</comment>
<evidence type="ECO:0000259" key="6">
    <source>
        <dbReference type="Pfam" id="PF01494"/>
    </source>
</evidence>
<feature type="binding site" evidence="5">
    <location>
        <position position="50"/>
    </location>
    <ligand>
        <name>FAD</name>
        <dbReference type="ChEBI" id="CHEBI:57692"/>
    </ligand>
</feature>
<dbReference type="PRINTS" id="PR00420">
    <property type="entry name" value="RNGMNOXGNASE"/>
</dbReference>
<dbReference type="InterPro" id="IPR002938">
    <property type="entry name" value="FAD-bd"/>
</dbReference>
<dbReference type="InterPro" id="IPR043683">
    <property type="entry name" value="TetX_monooxygenase"/>
</dbReference>
<comment type="catalytic activity">
    <reaction evidence="5">
        <text>a tetracycline + NADPH + O2 + H(+) = an 11a-hydroxytetracycline + NADP(+) + H2O</text>
        <dbReference type="Rhea" id="RHEA:61444"/>
        <dbReference type="ChEBI" id="CHEBI:15377"/>
        <dbReference type="ChEBI" id="CHEBI:15378"/>
        <dbReference type="ChEBI" id="CHEBI:15379"/>
        <dbReference type="ChEBI" id="CHEBI:57783"/>
        <dbReference type="ChEBI" id="CHEBI:58349"/>
        <dbReference type="ChEBI" id="CHEBI:144644"/>
        <dbReference type="ChEBI" id="CHEBI:144645"/>
    </reaction>
</comment>
<dbReference type="AlphaFoldDB" id="A0A1I1HV84"/>
<dbReference type="GO" id="GO:0004497">
    <property type="term" value="F:monooxygenase activity"/>
    <property type="evidence" value="ECO:0007669"/>
    <property type="project" value="UniProtKB-UniRule"/>
</dbReference>
<dbReference type="GO" id="GO:0046677">
    <property type="term" value="P:response to antibiotic"/>
    <property type="evidence" value="ECO:0007669"/>
    <property type="project" value="InterPro"/>
</dbReference>
<gene>
    <name evidence="7" type="ORF">SAMN05421780_104110</name>
</gene>
<dbReference type="PANTHER" id="PTHR46972">
    <property type="entry name" value="MONOOXYGENASE ASQM-RELATED"/>
    <property type="match status" value="1"/>
</dbReference>
<protein>
    <recommendedName>
        <fullName evidence="5">Flavin-dependent monooxygenase</fullName>
    </recommendedName>
    <alternativeName>
        <fullName evidence="5">TetX monooxygenase</fullName>
        <shortName evidence="5">TetX</shortName>
        <ecNumber evidence="5">1.14.13.-</ecNumber>
    </alternativeName>
</protein>
<accession>A0A1I1HV84</accession>
<feature type="domain" description="FAD-binding" evidence="6">
    <location>
        <begin position="7"/>
        <end position="319"/>
    </location>
</feature>
<name>A0A1I1HV84_9BACT</name>
<proteinExistence type="inferred from homology"/>
<comment type="subunit">
    <text evidence="5">Monomer.</text>
</comment>
<dbReference type="Pfam" id="PF01494">
    <property type="entry name" value="FAD_binding_3"/>
    <property type="match status" value="1"/>
</dbReference>
<evidence type="ECO:0000313" key="7">
    <source>
        <dbReference type="EMBL" id="SFC27977.1"/>
    </source>
</evidence>
<evidence type="ECO:0000256" key="1">
    <source>
        <dbReference type="ARBA" id="ARBA00022630"/>
    </source>
</evidence>
<dbReference type="GO" id="GO:0071949">
    <property type="term" value="F:FAD binding"/>
    <property type="evidence" value="ECO:0007669"/>
    <property type="project" value="InterPro"/>
</dbReference>
<dbReference type="PANTHER" id="PTHR46972:SF1">
    <property type="entry name" value="FAD DEPENDENT OXIDOREDUCTASE DOMAIN-CONTAINING PROTEIN"/>
    <property type="match status" value="1"/>
</dbReference>
<dbReference type="OrthoDB" id="9766816at2"/>
<dbReference type="GO" id="GO:0005737">
    <property type="term" value="C:cytoplasm"/>
    <property type="evidence" value="ECO:0007669"/>
    <property type="project" value="UniProtKB-SubCell"/>
</dbReference>
<comment type="similarity">
    <text evidence="5">Belongs to the aromatic-ring hydroxylase family. TetX subfamily.</text>
</comment>
<keyword evidence="3 5" id="KW-0560">Oxidoreductase</keyword>
<evidence type="ECO:0000256" key="2">
    <source>
        <dbReference type="ARBA" id="ARBA00022827"/>
    </source>
</evidence>
<evidence type="ECO:0000256" key="5">
    <source>
        <dbReference type="HAMAP-Rule" id="MF_00845"/>
    </source>
</evidence>
<organism evidence="7 8">
    <name type="scientific">Flexibacter flexilis DSM 6793</name>
    <dbReference type="NCBI Taxonomy" id="927664"/>
    <lineage>
        <taxon>Bacteria</taxon>
        <taxon>Pseudomonadati</taxon>
        <taxon>Bacteroidota</taxon>
        <taxon>Cytophagia</taxon>
        <taxon>Cytophagales</taxon>
        <taxon>Flexibacteraceae</taxon>
        <taxon>Flexibacter</taxon>
    </lineage>
</organism>
<dbReference type="STRING" id="927664.SAMN05421780_104110"/>
<comment type="domain">
    <text evidence="5">Consists of an N-terminal FAD-binding domain with a Rossman fold and a C-terminal substrate-binding domain.</text>
</comment>
<feature type="binding site" evidence="5">
    <location>
        <position position="43"/>
    </location>
    <ligand>
        <name>NADPH</name>
        <dbReference type="ChEBI" id="CHEBI:57783"/>
    </ligand>
</feature>
<feature type="binding site" evidence="5">
    <location>
        <position position="102"/>
    </location>
    <ligand>
        <name>FAD</name>
        <dbReference type="ChEBI" id="CHEBI:57692"/>
    </ligand>
</feature>
<dbReference type="RefSeq" id="WP_091510642.1">
    <property type="nucleotide sequence ID" value="NZ_FOLE01000004.1"/>
</dbReference>
<reference evidence="7 8" key="1">
    <citation type="submission" date="2016-10" db="EMBL/GenBank/DDBJ databases">
        <authorList>
            <person name="de Groot N.N."/>
        </authorList>
    </citation>
    <scope>NUCLEOTIDE SEQUENCE [LARGE SCALE GENOMIC DNA]</scope>
    <source>
        <strain evidence="7 8">DSM 6793</strain>
    </source>
</reference>
<keyword evidence="5" id="KW-0963">Cytoplasm</keyword>
<evidence type="ECO:0000256" key="3">
    <source>
        <dbReference type="ARBA" id="ARBA00023002"/>
    </source>
</evidence>
<feature type="binding site" evidence="5">
    <location>
        <position position="291"/>
    </location>
    <ligand>
        <name>FAD</name>
        <dbReference type="ChEBI" id="CHEBI:57692"/>
    </ligand>
</feature>
<comment type="subcellular location">
    <subcellularLocation>
        <location evidence="5">Cytoplasm</location>
    </subcellularLocation>
</comment>
<dbReference type="HAMAP" id="MF_00845">
    <property type="entry name" value="TetX_monooxygenase"/>
    <property type="match status" value="1"/>
</dbReference>
<evidence type="ECO:0000256" key="4">
    <source>
        <dbReference type="ARBA" id="ARBA00023033"/>
    </source>
</evidence>
<dbReference type="Gene3D" id="3.50.50.60">
    <property type="entry name" value="FAD/NAD(P)-binding domain"/>
    <property type="match status" value="1"/>
</dbReference>
<dbReference type="EC" id="1.14.13.-" evidence="5"/>
<keyword evidence="1 5" id="KW-0285">Flavoprotein</keyword>
<keyword evidence="4 5" id="KW-0503">Monooxygenase</keyword>
<keyword evidence="5" id="KW-0521">NADP</keyword>
<sequence length="367" mass="40091">MLLDNKKVAIIGAGPVGLTMARLLQQKGVAVSVHERDRNDTARIWGGTLDLHPATGQHAMQQAGLLAQYFALAKPMGRIITDEQGNVLAQKNPAFDNPEINRNQLRTLLLQSLNAGTVIWDKHLTALEAHGGQWLLQFADQSTATADLVIGANGGMSGIRKYITDTQVEATGTQIIQGEVVLPAMRCPTFYQKCAGQILMTTHNGYSLVANPQNNGILTYSIMFAATQSPAHWENPENISAFLAQKLGHWGSIFQELFGATSAFWALPTRKLPLAQAWKNNRPIPLTLIGDAAHLMPPFAGQGVNTGLMDAVLLTENLSNGQFETIETAIAHYEQQMFVYASQAQEASAHNEIQIRQPDFSFIQIIQ</sequence>
<keyword evidence="2 5" id="KW-0274">FAD</keyword>